<reference evidence="14" key="1">
    <citation type="submission" date="2022-11" db="EMBL/GenBank/DDBJ databases">
        <title>Alteromonas sp. nov., isolated from sea water of the Qingdao.</title>
        <authorList>
            <person name="Wang Q."/>
        </authorList>
    </citation>
    <scope>NUCLEOTIDE SEQUENCE</scope>
    <source>
        <strain evidence="14">ASW11-7</strain>
    </source>
</reference>
<organism evidence="14 15">
    <name type="scientific">Alteromonas aquimaris</name>
    <dbReference type="NCBI Taxonomy" id="2998417"/>
    <lineage>
        <taxon>Bacteria</taxon>
        <taxon>Pseudomonadati</taxon>
        <taxon>Pseudomonadota</taxon>
        <taxon>Gammaproteobacteria</taxon>
        <taxon>Alteromonadales</taxon>
        <taxon>Alteromonadaceae</taxon>
        <taxon>Alteromonas/Salinimonas group</taxon>
        <taxon>Alteromonas</taxon>
    </lineage>
</organism>
<name>A0ABT3P3Q8_9ALTE</name>
<evidence type="ECO:0000256" key="1">
    <source>
        <dbReference type="ARBA" id="ARBA00001946"/>
    </source>
</evidence>
<dbReference type="InterPro" id="IPR036412">
    <property type="entry name" value="HAD-like_sf"/>
</dbReference>
<evidence type="ECO:0000256" key="10">
    <source>
        <dbReference type="ARBA" id="ARBA00023299"/>
    </source>
</evidence>
<dbReference type="NCBIfam" id="TIGR00338">
    <property type="entry name" value="serB"/>
    <property type="match status" value="1"/>
</dbReference>
<dbReference type="EMBL" id="JAPFRD010000002">
    <property type="protein sequence ID" value="MCW8107395.1"/>
    <property type="molecule type" value="Genomic_DNA"/>
</dbReference>
<evidence type="ECO:0000256" key="7">
    <source>
        <dbReference type="ARBA" id="ARBA00022723"/>
    </source>
</evidence>
<dbReference type="Gene3D" id="3.30.70.2020">
    <property type="match status" value="1"/>
</dbReference>
<comment type="catalytic activity">
    <reaction evidence="12">
        <text>O-phospho-L-serine + H2O = L-serine + phosphate</text>
        <dbReference type="Rhea" id="RHEA:21208"/>
        <dbReference type="ChEBI" id="CHEBI:15377"/>
        <dbReference type="ChEBI" id="CHEBI:33384"/>
        <dbReference type="ChEBI" id="CHEBI:43474"/>
        <dbReference type="ChEBI" id="CHEBI:57524"/>
        <dbReference type="EC" id="3.1.3.3"/>
    </reaction>
</comment>
<dbReference type="InterPro" id="IPR023214">
    <property type="entry name" value="HAD_sf"/>
</dbReference>
<dbReference type="InterPro" id="IPR050582">
    <property type="entry name" value="HAD-like_SerB"/>
</dbReference>
<dbReference type="InterPro" id="IPR004469">
    <property type="entry name" value="PSP"/>
</dbReference>
<dbReference type="SFLD" id="SFLDG01137">
    <property type="entry name" value="C1.6.1:_Phosphoserine_Phosphat"/>
    <property type="match status" value="1"/>
</dbReference>
<evidence type="ECO:0000313" key="15">
    <source>
        <dbReference type="Proteomes" id="UP001142810"/>
    </source>
</evidence>
<dbReference type="Gene3D" id="1.10.150.210">
    <property type="entry name" value="Phosphoserine phosphatase, domain 2"/>
    <property type="match status" value="1"/>
</dbReference>
<dbReference type="SFLD" id="SFLDS00003">
    <property type="entry name" value="Haloacid_Dehalogenase"/>
    <property type="match status" value="1"/>
</dbReference>
<evidence type="ECO:0000256" key="8">
    <source>
        <dbReference type="ARBA" id="ARBA00022801"/>
    </source>
</evidence>
<gene>
    <name evidence="14" type="primary">serB</name>
    <name evidence="14" type="ORF">OPS25_02620</name>
</gene>
<evidence type="ECO:0000313" key="14">
    <source>
        <dbReference type="EMBL" id="MCW8107395.1"/>
    </source>
</evidence>
<evidence type="ECO:0000256" key="9">
    <source>
        <dbReference type="ARBA" id="ARBA00022842"/>
    </source>
</evidence>
<proteinExistence type="inferred from homology"/>
<keyword evidence="8 14" id="KW-0378">Hydrolase</keyword>
<keyword evidence="9" id="KW-0460">Magnesium</keyword>
<dbReference type="GO" id="GO:0016787">
    <property type="term" value="F:hydrolase activity"/>
    <property type="evidence" value="ECO:0007669"/>
    <property type="project" value="UniProtKB-KW"/>
</dbReference>
<dbReference type="SUPFAM" id="SSF56784">
    <property type="entry name" value="HAD-like"/>
    <property type="match status" value="1"/>
</dbReference>
<dbReference type="PANTHER" id="PTHR43344">
    <property type="entry name" value="PHOSPHOSERINE PHOSPHATASE"/>
    <property type="match status" value="1"/>
</dbReference>
<comment type="pathway">
    <text evidence="2">Amino-acid biosynthesis; L-serine biosynthesis; L-serine from 3-phospho-D-glycerate: step 3/3.</text>
</comment>
<keyword evidence="10" id="KW-0718">Serine biosynthesis</keyword>
<protein>
    <recommendedName>
        <fullName evidence="5">Phosphoserine phosphatase</fullName>
        <ecNumber evidence="4">3.1.3.3</ecNumber>
    </recommendedName>
    <alternativeName>
        <fullName evidence="11">O-phosphoserine phosphohydrolase</fullName>
    </alternativeName>
</protein>
<evidence type="ECO:0000256" key="13">
    <source>
        <dbReference type="ARBA" id="ARBA00048523"/>
    </source>
</evidence>
<comment type="catalytic activity">
    <reaction evidence="13">
        <text>O-phospho-D-serine + H2O = D-serine + phosphate</text>
        <dbReference type="Rhea" id="RHEA:24873"/>
        <dbReference type="ChEBI" id="CHEBI:15377"/>
        <dbReference type="ChEBI" id="CHEBI:35247"/>
        <dbReference type="ChEBI" id="CHEBI:43474"/>
        <dbReference type="ChEBI" id="CHEBI:58680"/>
        <dbReference type="EC" id="3.1.3.3"/>
    </reaction>
</comment>
<comment type="caution">
    <text evidence="14">The sequence shown here is derived from an EMBL/GenBank/DDBJ whole genome shotgun (WGS) entry which is preliminary data.</text>
</comment>
<comment type="cofactor">
    <cofactor evidence="1">
        <name>Mg(2+)</name>
        <dbReference type="ChEBI" id="CHEBI:18420"/>
    </cofactor>
</comment>
<dbReference type="Proteomes" id="UP001142810">
    <property type="component" value="Unassembled WGS sequence"/>
</dbReference>
<dbReference type="NCBIfam" id="TIGR01488">
    <property type="entry name" value="HAD-SF-IB"/>
    <property type="match status" value="1"/>
</dbReference>
<dbReference type="Gene3D" id="3.40.50.1000">
    <property type="entry name" value="HAD superfamily/HAD-like"/>
    <property type="match status" value="1"/>
</dbReference>
<dbReference type="SFLD" id="SFLDG01136">
    <property type="entry name" value="C1.6:_Phosphoserine_Phosphatas"/>
    <property type="match status" value="1"/>
</dbReference>
<keyword evidence="15" id="KW-1185">Reference proteome</keyword>
<evidence type="ECO:0000256" key="3">
    <source>
        <dbReference type="ARBA" id="ARBA00009184"/>
    </source>
</evidence>
<dbReference type="EC" id="3.1.3.3" evidence="4"/>
<evidence type="ECO:0000256" key="12">
    <source>
        <dbReference type="ARBA" id="ARBA00048138"/>
    </source>
</evidence>
<evidence type="ECO:0000256" key="4">
    <source>
        <dbReference type="ARBA" id="ARBA00012640"/>
    </source>
</evidence>
<evidence type="ECO:0000256" key="5">
    <source>
        <dbReference type="ARBA" id="ARBA00015196"/>
    </source>
</evidence>
<evidence type="ECO:0000256" key="2">
    <source>
        <dbReference type="ARBA" id="ARBA00005135"/>
    </source>
</evidence>
<keyword evidence="7" id="KW-0479">Metal-binding</keyword>
<dbReference type="PANTHER" id="PTHR43344:SF2">
    <property type="entry name" value="PHOSPHOSERINE PHOSPHATASE"/>
    <property type="match status" value="1"/>
</dbReference>
<keyword evidence="6" id="KW-0028">Amino-acid biosynthesis</keyword>
<accession>A0ABT3P3Q8</accession>
<dbReference type="RefSeq" id="WP_265616089.1">
    <property type="nucleotide sequence ID" value="NZ_JAPFRD010000002.1"/>
</dbReference>
<sequence>MSLNQHSYASLLTLKHTFNKGWTFGNSSTDIQSLSHQEGESETLTIIGQALTLNVLFSVQDTLSAVLDIKSFQFHPLSERFGDCVVVAKVVLHKSEKLSELLADVAKAHHIEIALQRQQPKLGEPGLLVMDMDSTVIQIECIDEIAKLAGVGEKVSAVTELAMRGELDFKQSLVARVACLEGVEECKLESIRNAIPLMPGLSSLVHVLKANQWNIVIASGGFTYFAEHLRDRLGLDAVKANILGSERARLTGKVSGAIVDAESKAQAVFDYATQWNIKDTQTVAMGDGANDLLMMQAAALGVAFHAKPIVQQQADVAIRFGGLHTALYFLA</sequence>
<dbReference type="CDD" id="cd07500">
    <property type="entry name" value="HAD_PSP"/>
    <property type="match status" value="1"/>
</dbReference>
<dbReference type="SFLD" id="SFLDF00029">
    <property type="entry name" value="phosphoserine_phosphatase"/>
    <property type="match status" value="1"/>
</dbReference>
<evidence type="ECO:0000256" key="11">
    <source>
        <dbReference type="ARBA" id="ARBA00031693"/>
    </source>
</evidence>
<evidence type="ECO:0000256" key="6">
    <source>
        <dbReference type="ARBA" id="ARBA00022605"/>
    </source>
</evidence>
<comment type="similarity">
    <text evidence="3">Belongs to the HAD-like hydrolase superfamily. SerB family.</text>
</comment>
<dbReference type="Pfam" id="PF12710">
    <property type="entry name" value="HAD"/>
    <property type="match status" value="1"/>
</dbReference>